<protein>
    <submittedName>
        <fullName evidence="1">Uncharacterized protein</fullName>
    </submittedName>
</protein>
<reference evidence="1 2" key="1">
    <citation type="submission" date="2016-04" db="EMBL/GenBank/DDBJ databases">
        <title>The genome of Intoshia linei affirms orthonectids as highly simplified spiralians.</title>
        <authorList>
            <person name="Mikhailov K.V."/>
            <person name="Slusarev G.S."/>
            <person name="Nikitin M.A."/>
            <person name="Logacheva M.D."/>
            <person name="Penin A."/>
            <person name="Aleoshin V."/>
            <person name="Panchin Y.V."/>
        </authorList>
    </citation>
    <scope>NUCLEOTIDE SEQUENCE [LARGE SCALE GENOMIC DNA]</scope>
    <source>
        <strain evidence="1">Intl2013</strain>
        <tissue evidence="1">Whole animal</tissue>
    </source>
</reference>
<evidence type="ECO:0000313" key="2">
    <source>
        <dbReference type="Proteomes" id="UP000078046"/>
    </source>
</evidence>
<keyword evidence="2" id="KW-1185">Reference proteome</keyword>
<proteinExistence type="predicted"/>
<organism evidence="1 2">
    <name type="scientific">Intoshia linei</name>
    <dbReference type="NCBI Taxonomy" id="1819745"/>
    <lineage>
        <taxon>Eukaryota</taxon>
        <taxon>Metazoa</taxon>
        <taxon>Spiralia</taxon>
        <taxon>Lophotrochozoa</taxon>
        <taxon>Mesozoa</taxon>
        <taxon>Orthonectida</taxon>
        <taxon>Rhopaluridae</taxon>
        <taxon>Intoshia</taxon>
    </lineage>
</organism>
<sequence>MGQVLAGHIKPKSSKRKMLKKSKKLWTSIDLEPGGTTIEESMVFLLRSSNHYKSSNYSPKNWENDIKMEMYEDLWKKLNTNSPSEIETNNCCCNLTLEYNCIQECHESCPECYNCYCCEECYKNTYNCIYEPNPF</sequence>
<comment type="caution">
    <text evidence="1">The sequence shown here is derived from an EMBL/GenBank/DDBJ whole genome shotgun (WGS) entry which is preliminary data.</text>
</comment>
<name>A0A177BC43_9BILA</name>
<gene>
    <name evidence="1" type="ORF">A3Q56_00325</name>
</gene>
<dbReference type="EMBL" id="LWCA01000016">
    <property type="protein sequence ID" value="OAF71887.1"/>
    <property type="molecule type" value="Genomic_DNA"/>
</dbReference>
<evidence type="ECO:0000313" key="1">
    <source>
        <dbReference type="EMBL" id="OAF71887.1"/>
    </source>
</evidence>
<accession>A0A177BC43</accession>
<dbReference type="Proteomes" id="UP000078046">
    <property type="component" value="Unassembled WGS sequence"/>
</dbReference>
<dbReference type="AlphaFoldDB" id="A0A177BC43"/>